<dbReference type="GO" id="GO:0016020">
    <property type="term" value="C:membrane"/>
    <property type="evidence" value="ECO:0007669"/>
    <property type="project" value="UniProtKB-SubCell"/>
</dbReference>
<evidence type="ECO:0000256" key="9">
    <source>
        <dbReference type="SAM" id="MobiDB-lite"/>
    </source>
</evidence>
<feature type="domain" description="RING-type" evidence="10">
    <location>
        <begin position="75"/>
        <end position="117"/>
    </location>
</feature>
<dbReference type="PANTHER" id="PTHR46539">
    <property type="entry name" value="E3 UBIQUITIN-PROTEIN LIGASE ATL42"/>
    <property type="match status" value="1"/>
</dbReference>
<dbReference type="SUPFAM" id="SSF57850">
    <property type="entry name" value="RING/U-box"/>
    <property type="match status" value="1"/>
</dbReference>
<name>A0A8T2RKS5_CERRI</name>
<evidence type="ECO:0000256" key="4">
    <source>
        <dbReference type="ARBA" id="ARBA00022771"/>
    </source>
</evidence>
<dbReference type="CDD" id="cd16461">
    <property type="entry name" value="RING-H2_EL5-like"/>
    <property type="match status" value="1"/>
</dbReference>
<dbReference type="Pfam" id="PF13639">
    <property type="entry name" value="zf-RING_2"/>
    <property type="match status" value="1"/>
</dbReference>
<dbReference type="Proteomes" id="UP000825935">
    <property type="component" value="Chromosome 26"/>
</dbReference>
<dbReference type="InterPro" id="IPR001841">
    <property type="entry name" value="Znf_RING"/>
</dbReference>
<gene>
    <name evidence="11" type="ORF">KP509_26G027500</name>
</gene>
<protein>
    <recommendedName>
        <fullName evidence="10">RING-type domain-containing protein</fullName>
    </recommendedName>
</protein>
<evidence type="ECO:0000313" key="11">
    <source>
        <dbReference type="EMBL" id="KAH7296551.1"/>
    </source>
</evidence>
<accession>A0A8T2RKS5</accession>
<keyword evidence="2" id="KW-0812">Transmembrane</keyword>
<reference evidence="11" key="1">
    <citation type="submission" date="2021-08" db="EMBL/GenBank/DDBJ databases">
        <title>WGS assembly of Ceratopteris richardii.</title>
        <authorList>
            <person name="Marchant D.B."/>
            <person name="Chen G."/>
            <person name="Jenkins J."/>
            <person name="Shu S."/>
            <person name="Leebens-Mack J."/>
            <person name="Grimwood J."/>
            <person name="Schmutz J."/>
            <person name="Soltis P."/>
            <person name="Soltis D."/>
            <person name="Chen Z.-H."/>
        </authorList>
    </citation>
    <scope>NUCLEOTIDE SEQUENCE</scope>
    <source>
        <strain evidence="11">Whitten #5841</strain>
        <tissue evidence="11">Leaf</tissue>
    </source>
</reference>
<keyword evidence="4 8" id="KW-0863">Zinc-finger</keyword>
<dbReference type="GO" id="GO:0008270">
    <property type="term" value="F:zinc ion binding"/>
    <property type="evidence" value="ECO:0007669"/>
    <property type="project" value="UniProtKB-KW"/>
</dbReference>
<evidence type="ECO:0000256" key="3">
    <source>
        <dbReference type="ARBA" id="ARBA00022723"/>
    </source>
</evidence>
<keyword evidence="6" id="KW-1133">Transmembrane helix</keyword>
<keyword evidence="7" id="KW-0472">Membrane</keyword>
<keyword evidence="12" id="KW-1185">Reference proteome</keyword>
<organism evidence="11 12">
    <name type="scientific">Ceratopteris richardii</name>
    <name type="common">Triangle waterfern</name>
    <dbReference type="NCBI Taxonomy" id="49495"/>
    <lineage>
        <taxon>Eukaryota</taxon>
        <taxon>Viridiplantae</taxon>
        <taxon>Streptophyta</taxon>
        <taxon>Embryophyta</taxon>
        <taxon>Tracheophyta</taxon>
        <taxon>Polypodiopsida</taxon>
        <taxon>Polypodiidae</taxon>
        <taxon>Polypodiales</taxon>
        <taxon>Pteridineae</taxon>
        <taxon>Pteridaceae</taxon>
        <taxon>Parkerioideae</taxon>
        <taxon>Ceratopteris</taxon>
    </lineage>
</organism>
<evidence type="ECO:0000256" key="2">
    <source>
        <dbReference type="ARBA" id="ARBA00022692"/>
    </source>
</evidence>
<keyword evidence="3" id="KW-0479">Metal-binding</keyword>
<dbReference type="SMART" id="SM00184">
    <property type="entry name" value="RING"/>
    <property type="match status" value="1"/>
</dbReference>
<dbReference type="PROSITE" id="PS50089">
    <property type="entry name" value="ZF_RING_2"/>
    <property type="match status" value="1"/>
</dbReference>
<comment type="subcellular location">
    <subcellularLocation>
        <location evidence="1">Membrane</location>
    </subcellularLocation>
</comment>
<evidence type="ECO:0000256" key="8">
    <source>
        <dbReference type="PROSITE-ProRule" id="PRU00175"/>
    </source>
</evidence>
<evidence type="ECO:0000256" key="7">
    <source>
        <dbReference type="ARBA" id="ARBA00023136"/>
    </source>
</evidence>
<dbReference type="OrthoDB" id="909323at2759"/>
<dbReference type="Gene3D" id="3.30.40.10">
    <property type="entry name" value="Zinc/RING finger domain, C3HC4 (zinc finger)"/>
    <property type="match status" value="1"/>
</dbReference>
<dbReference type="AlphaFoldDB" id="A0A8T2RKS5"/>
<sequence length="214" mass="23991">MSMSIFILFVIGFIILIVVTLVSRASACLGRRRHQGESTAKGLDKTFVESLPTFKYDERRLNDPPGNDTDVFSECIVCLMEFQDGDICRCLPQCRHRFHADCVDMWFLSHTICPTCRTPVEITVMRIGAVLLPDRKINGAESSDSTAREDNMGQKSRSLSNVALEEGMSEHTHRIRMIKASTHQQGVCATDTDVQRDLPLASHISQKSTQIHPP</sequence>
<proteinExistence type="predicted"/>
<dbReference type="InterPro" id="IPR013083">
    <property type="entry name" value="Znf_RING/FYVE/PHD"/>
</dbReference>
<evidence type="ECO:0000313" key="12">
    <source>
        <dbReference type="Proteomes" id="UP000825935"/>
    </source>
</evidence>
<feature type="region of interest" description="Disordered" evidence="9">
    <location>
        <begin position="139"/>
        <end position="166"/>
    </location>
</feature>
<dbReference type="PANTHER" id="PTHR46539:SF1">
    <property type="entry name" value="E3 UBIQUITIN-PROTEIN LIGASE ATL42"/>
    <property type="match status" value="1"/>
</dbReference>
<evidence type="ECO:0000256" key="1">
    <source>
        <dbReference type="ARBA" id="ARBA00004370"/>
    </source>
</evidence>
<dbReference type="EMBL" id="CM035431">
    <property type="protein sequence ID" value="KAH7296551.1"/>
    <property type="molecule type" value="Genomic_DNA"/>
</dbReference>
<evidence type="ECO:0000256" key="5">
    <source>
        <dbReference type="ARBA" id="ARBA00022833"/>
    </source>
</evidence>
<evidence type="ECO:0000259" key="10">
    <source>
        <dbReference type="PROSITE" id="PS50089"/>
    </source>
</evidence>
<comment type="caution">
    <text evidence="11">The sequence shown here is derived from an EMBL/GenBank/DDBJ whole genome shotgun (WGS) entry which is preliminary data.</text>
</comment>
<evidence type="ECO:0000256" key="6">
    <source>
        <dbReference type="ARBA" id="ARBA00022989"/>
    </source>
</evidence>
<keyword evidence="5" id="KW-0862">Zinc</keyword>